<organism evidence="2 3">
    <name type="scientific">Thermoflexus hugenholtzii JAD2</name>
    <dbReference type="NCBI Taxonomy" id="877466"/>
    <lineage>
        <taxon>Bacteria</taxon>
        <taxon>Bacillati</taxon>
        <taxon>Chloroflexota</taxon>
        <taxon>Thermoflexia</taxon>
        <taxon>Thermoflexales</taxon>
        <taxon>Thermoflexaceae</taxon>
        <taxon>Thermoflexus</taxon>
    </lineage>
</organism>
<evidence type="ECO:0000313" key="3">
    <source>
        <dbReference type="Proteomes" id="UP000197025"/>
    </source>
</evidence>
<dbReference type="PANTHER" id="PTHR36832:SF1">
    <property type="entry name" value="SLR1174 PROTEIN"/>
    <property type="match status" value="1"/>
</dbReference>
<keyword evidence="1" id="KW-0472">Membrane</keyword>
<dbReference type="Pfam" id="PF06182">
    <property type="entry name" value="ABC2_membrane_6"/>
    <property type="match status" value="1"/>
</dbReference>
<feature type="transmembrane region" description="Helical" evidence="1">
    <location>
        <begin position="196"/>
        <end position="215"/>
    </location>
</feature>
<keyword evidence="1" id="KW-1133">Transmembrane helix</keyword>
<dbReference type="PANTHER" id="PTHR36832">
    <property type="entry name" value="SLR1174 PROTEIN-RELATED"/>
    <property type="match status" value="1"/>
</dbReference>
<feature type="transmembrane region" description="Helical" evidence="1">
    <location>
        <begin position="77"/>
        <end position="96"/>
    </location>
</feature>
<keyword evidence="1" id="KW-0812">Transmembrane</keyword>
<reference evidence="3" key="1">
    <citation type="submission" date="2017-06" db="EMBL/GenBank/DDBJ databases">
        <authorList>
            <person name="Varghese N."/>
            <person name="Submissions S."/>
        </authorList>
    </citation>
    <scope>NUCLEOTIDE SEQUENCE [LARGE SCALE GENOMIC DNA]</scope>
    <source>
        <strain evidence="3">JAD2</strain>
    </source>
</reference>
<feature type="transmembrane region" description="Helical" evidence="1">
    <location>
        <begin position="251"/>
        <end position="271"/>
    </location>
</feature>
<feature type="transmembrane region" description="Helical" evidence="1">
    <location>
        <begin position="159"/>
        <end position="184"/>
    </location>
</feature>
<protein>
    <submittedName>
        <fullName evidence="2">ABC-2 type transport system permease protein</fullName>
    </submittedName>
</protein>
<dbReference type="OrthoDB" id="9788195at2"/>
<gene>
    <name evidence="2" type="ORF">SAMN02746019_00012390</name>
</gene>
<feature type="transmembrane region" description="Helical" evidence="1">
    <location>
        <begin position="131"/>
        <end position="147"/>
    </location>
</feature>
<accession>A0A212RDU4</accession>
<dbReference type="Proteomes" id="UP000197025">
    <property type="component" value="Unassembled WGS sequence"/>
</dbReference>
<feature type="transmembrane region" description="Helical" evidence="1">
    <location>
        <begin position="42"/>
        <end position="62"/>
    </location>
</feature>
<evidence type="ECO:0000313" key="2">
    <source>
        <dbReference type="EMBL" id="SNB70456.1"/>
    </source>
</evidence>
<keyword evidence="3" id="KW-1185">Reference proteome</keyword>
<name>A0A212RDU4_9CHLR</name>
<dbReference type="InParanoid" id="A0A212RDU4"/>
<dbReference type="AlphaFoldDB" id="A0A212RDU4"/>
<dbReference type="EMBL" id="FYEK01000044">
    <property type="protein sequence ID" value="SNB70456.1"/>
    <property type="molecule type" value="Genomic_DNA"/>
</dbReference>
<proteinExistence type="predicted"/>
<dbReference type="InterPro" id="IPR010390">
    <property type="entry name" value="ABC-2_transporter-like"/>
</dbReference>
<sequence>MNSSPRPTALSEGWAAAAATLRAYPTLLRIYWARTLEYRIQILIWILSGAVPLVMLAVWLSMAQEGPVGSFDAGTFVGYYLAAIFLRRMTGVWIVWDLNRDIRTGGLSARLLRPLHPLHYDLARTLASRPLQALLVGPPIALALYLYPGPQLDLAPVNVVRVLLATFLALLLEFFFQYAIGLTAFWTSQAVAFHEVWFFIKALGSGYVIPLALMPEGIRSALSWTPFPLMLSFPLEMLLGRLPPDRIAQGFLAQILWLAVAVSLVTLLWRLGIRRYEAFGA</sequence>
<dbReference type="RefSeq" id="WP_088571891.1">
    <property type="nucleotide sequence ID" value="NZ_FYEK01000044.1"/>
</dbReference>
<evidence type="ECO:0000256" key="1">
    <source>
        <dbReference type="SAM" id="Phobius"/>
    </source>
</evidence>